<name>V7I589_9CLOT</name>
<evidence type="ECO:0000313" key="1">
    <source>
        <dbReference type="EMBL" id="ETA80127.1"/>
    </source>
</evidence>
<dbReference type="SUPFAM" id="SSF53335">
    <property type="entry name" value="S-adenosyl-L-methionine-dependent methyltransferases"/>
    <property type="match status" value="1"/>
</dbReference>
<keyword evidence="2" id="KW-1185">Reference proteome</keyword>
<dbReference type="EMBL" id="AXUN02000189">
    <property type="protein sequence ID" value="ETA80127.1"/>
    <property type="molecule type" value="Genomic_DNA"/>
</dbReference>
<gene>
    <name evidence="1" type="ORF">T472_0213535</name>
</gene>
<dbReference type="eggNOG" id="COG0421">
    <property type="taxonomic scope" value="Bacteria"/>
</dbReference>
<organism evidence="1 2">
    <name type="scientific">Youngiibacter fragilis 232.1</name>
    <dbReference type="NCBI Taxonomy" id="994573"/>
    <lineage>
        <taxon>Bacteria</taxon>
        <taxon>Bacillati</taxon>
        <taxon>Bacillota</taxon>
        <taxon>Clostridia</taxon>
        <taxon>Eubacteriales</taxon>
        <taxon>Clostridiaceae</taxon>
        <taxon>Youngiibacter</taxon>
    </lineage>
</organism>
<proteinExistence type="predicted"/>
<dbReference type="AlphaFoldDB" id="V7I589"/>
<protein>
    <recommendedName>
        <fullName evidence="3">Spermidine synthase</fullName>
    </recommendedName>
</protein>
<dbReference type="Gene3D" id="3.40.50.150">
    <property type="entry name" value="Vaccinia Virus protein VP39"/>
    <property type="match status" value="1"/>
</dbReference>
<reference evidence="1 2" key="1">
    <citation type="journal article" date="2014" name="Genome Announc.">
        <title>Genome Sequence of Youngiibacter fragilis, the Type Strain of the Genus Youngiibacter.</title>
        <authorList>
            <person name="Wawrik C.B."/>
            <person name="Callaghan A.V."/>
            <person name="Stamps B.W."/>
            <person name="Wawrik B."/>
        </authorList>
    </citation>
    <scope>NUCLEOTIDE SEQUENCE [LARGE SCALE GENOMIC DNA]</scope>
    <source>
        <strain evidence="1 2">232.1</strain>
    </source>
</reference>
<evidence type="ECO:0008006" key="3">
    <source>
        <dbReference type="Google" id="ProtNLM"/>
    </source>
</evidence>
<accession>V7I589</accession>
<sequence>MITIEKNPETKSAISAIMQSMFDQRNYLADILEYLEKPLTPGMERQVEGILKKYGMHGGSLALDERILTDNPYFRNISFDKVDFPTVKYSKDVIPKRTLMNTDFNRQLGKYLFHYHPVGYFNIDLAMPSLKEGNITWMSPAPSEIISMAEGIEKGSGKCLTMGLGIGFLPYMWLLKDSVESVTVIEHNKDVIDLFNKVIRPQFNTVKNLEIIHGDAYEYFNEEYLRGFDYAYIDFWESNEDGLDDYIRLMEKKVDLPHVDYWIEGSILSLVKQIVALYLITLYQGRSITDFITSLDDDNRRLARKANKFFKRRTDVISTEEELLHLIHDRNVLRDMLSVPVSM</sequence>
<dbReference type="Proteomes" id="UP000017747">
    <property type="component" value="Unassembled WGS sequence"/>
</dbReference>
<evidence type="ECO:0000313" key="2">
    <source>
        <dbReference type="Proteomes" id="UP000017747"/>
    </source>
</evidence>
<dbReference type="RefSeq" id="WP_023384662.1">
    <property type="nucleotide sequence ID" value="NZ_AXUN02000189.1"/>
</dbReference>
<dbReference type="STRING" id="994573.T472_0213535"/>
<dbReference type="OrthoDB" id="1640444at2"/>
<dbReference type="InterPro" id="IPR029063">
    <property type="entry name" value="SAM-dependent_MTases_sf"/>
</dbReference>
<comment type="caution">
    <text evidence="1">The sequence shown here is derived from an EMBL/GenBank/DDBJ whole genome shotgun (WGS) entry which is preliminary data.</text>
</comment>